<keyword evidence="1" id="KW-0812">Transmembrane</keyword>
<keyword evidence="1" id="KW-1133">Transmembrane helix</keyword>
<proteinExistence type="predicted"/>
<gene>
    <name evidence="2" type="ORF">JFL75_05490</name>
</gene>
<evidence type="ECO:0000256" key="1">
    <source>
        <dbReference type="SAM" id="Phobius"/>
    </source>
</evidence>
<accession>A0A7T7XQ73</accession>
<name>A0A7T7XQ73_9SPIR</name>
<dbReference type="EMBL" id="CP067089">
    <property type="protein sequence ID" value="QQO10372.1"/>
    <property type="molecule type" value="Genomic_DNA"/>
</dbReference>
<sequence>MEFETSLTEKEIENNLSKIIRSDFGIVRNISTLFFGDISKNYQYDGYIKNNNFYLVSYRTKYRKNIEIKGTIKEIGNIRKVAFNINWLMKVDVLFIIFFINLVLVYILNFEGFSLAILLIVSIILWITVLFTIIQINKLIILKLSKLIFKIIITGEQ</sequence>
<organism evidence="2 3">
    <name type="scientific">Breznakiella homolactica</name>
    <dbReference type="NCBI Taxonomy" id="2798577"/>
    <lineage>
        <taxon>Bacteria</taxon>
        <taxon>Pseudomonadati</taxon>
        <taxon>Spirochaetota</taxon>
        <taxon>Spirochaetia</taxon>
        <taxon>Spirochaetales</taxon>
        <taxon>Breznakiellaceae</taxon>
        <taxon>Breznakiella</taxon>
    </lineage>
</organism>
<reference evidence="2" key="1">
    <citation type="submission" date="2021-01" db="EMBL/GenBank/DDBJ databases">
        <title>Description of Breznakiella homolactica.</title>
        <authorList>
            <person name="Song Y."/>
            <person name="Brune A."/>
        </authorList>
    </citation>
    <scope>NUCLEOTIDE SEQUENCE</scope>
    <source>
        <strain evidence="2">RmG30</strain>
    </source>
</reference>
<dbReference type="Proteomes" id="UP000595917">
    <property type="component" value="Chromosome"/>
</dbReference>
<feature type="transmembrane region" description="Helical" evidence="1">
    <location>
        <begin position="113"/>
        <end position="136"/>
    </location>
</feature>
<dbReference type="KEGG" id="bhc:JFL75_05490"/>
<dbReference type="AlphaFoldDB" id="A0A7T7XQ73"/>
<feature type="transmembrane region" description="Helical" evidence="1">
    <location>
        <begin position="87"/>
        <end position="107"/>
    </location>
</feature>
<protein>
    <submittedName>
        <fullName evidence="2">Uncharacterized protein</fullName>
    </submittedName>
</protein>
<evidence type="ECO:0000313" key="2">
    <source>
        <dbReference type="EMBL" id="QQO10372.1"/>
    </source>
</evidence>
<evidence type="ECO:0000313" key="3">
    <source>
        <dbReference type="Proteomes" id="UP000595917"/>
    </source>
</evidence>
<keyword evidence="1" id="KW-0472">Membrane</keyword>
<dbReference type="RefSeq" id="WP_215627676.1">
    <property type="nucleotide sequence ID" value="NZ_CP067089.2"/>
</dbReference>
<keyword evidence="3" id="KW-1185">Reference proteome</keyword>